<dbReference type="AlphaFoldDB" id="A0A0F9V1L8"/>
<dbReference type="PANTHER" id="PTHR36057:SF1">
    <property type="entry name" value="LIPOPROTEIN LIPID ATTACHMENT SITE-LIKE PROTEIN, PUTATIVE (DUF1223)-RELATED"/>
    <property type="match status" value="1"/>
</dbReference>
<dbReference type="Pfam" id="PF06764">
    <property type="entry name" value="DUF1223"/>
    <property type="match status" value="1"/>
</dbReference>
<organism evidence="1">
    <name type="scientific">marine sediment metagenome</name>
    <dbReference type="NCBI Taxonomy" id="412755"/>
    <lineage>
        <taxon>unclassified sequences</taxon>
        <taxon>metagenomes</taxon>
        <taxon>ecological metagenomes</taxon>
    </lineage>
</organism>
<dbReference type="EMBL" id="LAZR01000055">
    <property type="protein sequence ID" value="KKN97869.1"/>
    <property type="molecule type" value="Genomic_DNA"/>
</dbReference>
<protein>
    <recommendedName>
        <fullName evidence="2">DUF1223 domain-containing protein</fullName>
    </recommendedName>
</protein>
<evidence type="ECO:0000313" key="1">
    <source>
        <dbReference type="EMBL" id="KKN97869.1"/>
    </source>
</evidence>
<accession>A0A0F9V1L8</accession>
<reference evidence="1" key="1">
    <citation type="journal article" date="2015" name="Nature">
        <title>Complex archaea that bridge the gap between prokaryotes and eukaryotes.</title>
        <authorList>
            <person name="Spang A."/>
            <person name="Saw J.H."/>
            <person name="Jorgensen S.L."/>
            <person name="Zaremba-Niedzwiedzka K."/>
            <person name="Martijn J."/>
            <person name="Lind A.E."/>
            <person name="van Eijk R."/>
            <person name="Schleper C."/>
            <person name="Guy L."/>
            <person name="Ettema T.J."/>
        </authorList>
    </citation>
    <scope>NUCLEOTIDE SEQUENCE</scope>
</reference>
<dbReference type="SUPFAM" id="SSF52833">
    <property type="entry name" value="Thioredoxin-like"/>
    <property type="match status" value="1"/>
</dbReference>
<name>A0A0F9V1L8_9ZZZZ</name>
<gene>
    <name evidence="1" type="ORF">LCGC14_0153850</name>
</gene>
<dbReference type="InterPro" id="IPR036249">
    <property type="entry name" value="Thioredoxin-like_sf"/>
</dbReference>
<proteinExistence type="predicted"/>
<sequence>MPRLLTSLIVTSLLSVAPAFAQDRPVVVELFTSQGCSSCPPADEMFAALSEREDVIALAFHVDYWDYIGWKDPFGAPAHAERQRAYAMTGGRTSIYTPEMIVNGKTDVVGAKPVELMEAINKHKSDAAQVDLRIARDGDTLEIKAQTLSGAAGPFDVFLLRYHPIAATQIKRGENAGHTFENRNIVADWQALDQWNGQAPLSLTATVTGDMPSVVLVQRSNAGAIVAAARIR</sequence>
<evidence type="ECO:0008006" key="2">
    <source>
        <dbReference type="Google" id="ProtNLM"/>
    </source>
</evidence>
<comment type="caution">
    <text evidence="1">The sequence shown here is derived from an EMBL/GenBank/DDBJ whole genome shotgun (WGS) entry which is preliminary data.</text>
</comment>
<dbReference type="InterPro" id="IPR010634">
    <property type="entry name" value="DUF1223"/>
</dbReference>
<dbReference type="PANTHER" id="PTHR36057">
    <property type="match status" value="1"/>
</dbReference>